<gene>
    <name evidence="8" type="primary">der</name>
    <name evidence="13" type="ORF">SAMN05216201_101248</name>
</gene>
<dbReference type="NCBIfam" id="TIGR03594">
    <property type="entry name" value="GTPase_EngA"/>
    <property type="match status" value="1"/>
</dbReference>
<keyword evidence="14" id="KW-1185">Reference proteome</keyword>
<evidence type="ECO:0000256" key="6">
    <source>
        <dbReference type="ARBA" id="ARBA00023134"/>
    </source>
</evidence>
<dbReference type="Gene3D" id="3.30.300.20">
    <property type="match status" value="1"/>
</dbReference>
<dbReference type="EMBL" id="FNZE01000001">
    <property type="protein sequence ID" value="SEI61984.1"/>
    <property type="molecule type" value="Genomic_DNA"/>
</dbReference>
<dbReference type="InterPro" id="IPR031166">
    <property type="entry name" value="G_ENGA"/>
</dbReference>
<organism evidence="13 14">
    <name type="scientific">Pseudomonas linyingensis</name>
    <dbReference type="NCBI Taxonomy" id="915471"/>
    <lineage>
        <taxon>Bacteria</taxon>
        <taxon>Pseudomonadati</taxon>
        <taxon>Pseudomonadota</taxon>
        <taxon>Gammaproteobacteria</taxon>
        <taxon>Pseudomonadales</taxon>
        <taxon>Pseudomonadaceae</taxon>
        <taxon>Pseudomonas</taxon>
    </lineage>
</organism>
<accession>A0A1H6S7W8</accession>
<evidence type="ECO:0000256" key="5">
    <source>
        <dbReference type="ARBA" id="ARBA00022741"/>
    </source>
</evidence>
<evidence type="ECO:0000313" key="14">
    <source>
        <dbReference type="Proteomes" id="UP000242930"/>
    </source>
</evidence>
<dbReference type="PROSITE" id="PS51712">
    <property type="entry name" value="G_ENGA"/>
    <property type="match status" value="2"/>
</dbReference>
<evidence type="ECO:0000256" key="3">
    <source>
        <dbReference type="ARBA" id="ARBA00022517"/>
    </source>
</evidence>
<feature type="compositionally biased region" description="Acidic residues" evidence="11">
    <location>
        <begin position="166"/>
        <end position="182"/>
    </location>
</feature>
<name>A0A1H6S7W8_9PSED</name>
<dbReference type="FunFam" id="3.40.50.300:FF:000057">
    <property type="entry name" value="GTPase Der"/>
    <property type="match status" value="1"/>
</dbReference>
<comment type="function">
    <text evidence="8 10">GTPase that plays an essential role in the late steps of ribosome biogenesis.</text>
</comment>
<feature type="binding site" evidence="8">
    <location>
        <begin position="56"/>
        <end position="60"/>
    </location>
    <ligand>
        <name>GTP</name>
        <dbReference type="ChEBI" id="CHEBI:37565"/>
        <label>1</label>
    </ligand>
</feature>
<dbReference type="AlphaFoldDB" id="A0A1H6S7W8"/>
<feature type="domain" description="EngA-type G" evidence="12">
    <location>
        <begin position="3"/>
        <end position="166"/>
    </location>
</feature>
<keyword evidence="3 8" id="KW-0690">Ribosome biogenesis</keyword>
<feature type="compositionally biased region" description="Basic residues" evidence="11">
    <location>
        <begin position="477"/>
        <end position="499"/>
    </location>
</feature>
<dbReference type="InterPro" id="IPR016484">
    <property type="entry name" value="GTPase_Der"/>
</dbReference>
<evidence type="ECO:0000256" key="11">
    <source>
        <dbReference type="SAM" id="MobiDB-lite"/>
    </source>
</evidence>
<sequence length="499" mass="55273">MVPVIALVGRPNVGKSTLFNRLTRSRDAIVADYSGLTRDRKYGEAKWQGRTYIVIDTGGISGDEEGIDAKMAEQSLQAIEEADAVLFMVDSRAGMTAADQMIAEHLRKKNKCTFLVANKVDTVDPDIARAEFSPLAIGDAWPIAAAHGRGITALLQAALGAFPKDEGEEELFPEGEAAEGEGAEGAAAAAPQKRLPGPDERTGIKIAIIGRPNVGKSTLVNRMLGEERVIVYDQAGTTRDSIYIPFERDDAKYTLIDTAGVRRRGKIFEAVEKFSVVKTLQAIQDANVVVFVMDAREGVVDHDLNLLGFVLETGRALVIALNKWDGMDSHERDRVKTELERRLQFVDFADIHFISALHGTGVGNLYKSVQESFRSAVTRWPTSYLTQVLEDAVSVHQPPLVNGRRIKLRYAHLGGANPPLIVIHGNQVDAVPRAYSRYLENTYRRVLKLVGTPIRIEFKGGENPFEGKKNELSTRQVNKKRRLMSHHKKAEKKKKDKRR</sequence>
<feature type="binding site" evidence="8">
    <location>
        <begin position="9"/>
        <end position="16"/>
    </location>
    <ligand>
        <name>GTP</name>
        <dbReference type="ChEBI" id="CHEBI:37565"/>
        <label>1</label>
    </ligand>
</feature>
<dbReference type="Pfam" id="PF01926">
    <property type="entry name" value="MMR_HSR1"/>
    <property type="match status" value="2"/>
</dbReference>
<proteinExistence type="inferred from homology"/>
<dbReference type="PANTHER" id="PTHR43834:SF6">
    <property type="entry name" value="GTPASE DER"/>
    <property type="match status" value="1"/>
</dbReference>
<dbReference type="CDD" id="cd01894">
    <property type="entry name" value="EngA1"/>
    <property type="match status" value="1"/>
</dbReference>
<feature type="domain" description="EngA-type G" evidence="12">
    <location>
        <begin position="204"/>
        <end position="377"/>
    </location>
</feature>
<dbReference type="NCBIfam" id="TIGR00231">
    <property type="entry name" value="small_GTP"/>
    <property type="match status" value="2"/>
</dbReference>
<evidence type="ECO:0000256" key="8">
    <source>
        <dbReference type="HAMAP-Rule" id="MF_00195"/>
    </source>
</evidence>
<feature type="binding site" evidence="8">
    <location>
        <begin position="210"/>
        <end position="217"/>
    </location>
    <ligand>
        <name>GTP</name>
        <dbReference type="ChEBI" id="CHEBI:37565"/>
        <label>2</label>
    </ligand>
</feature>
<feature type="region of interest" description="Disordered" evidence="11">
    <location>
        <begin position="464"/>
        <end position="499"/>
    </location>
</feature>
<dbReference type="GO" id="GO:0005525">
    <property type="term" value="F:GTP binding"/>
    <property type="evidence" value="ECO:0007669"/>
    <property type="project" value="UniProtKB-UniRule"/>
</dbReference>
<evidence type="ECO:0000256" key="10">
    <source>
        <dbReference type="RuleBase" id="RU004481"/>
    </source>
</evidence>
<feature type="binding site" evidence="8">
    <location>
        <begin position="118"/>
        <end position="121"/>
    </location>
    <ligand>
        <name>GTP</name>
        <dbReference type="ChEBI" id="CHEBI:37565"/>
        <label>1</label>
    </ligand>
</feature>
<feature type="binding site" evidence="8">
    <location>
        <begin position="322"/>
        <end position="325"/>
    </location>
    <ligand>
        <name>GTP</name>
        <dbReference type="ChEBI" id="CHEBI:37565"/>
        <label>2</label>
    </ligand>
</feature>
<dbReference type="HAMAP" id="MF_00195">
    <property type="entry name" value="GTPase_Der"/>
    <property type="match status" value="1"/>
</dbReference>
<dbReference type="Gene3D" id="3.40.50.300">
    <property type="entry name" value="P-loop containing nucleotide triphosphate hydrolases"/>
    <property type="match status" value="2"/>
</dbReference>
<dbReference type="OrthoDB" id="9805918at2"/>
<evidence type="ECO:0000256" key="9">
    <source>
        <dbReference type="PROSITE-ProRule" id="PRU01049"/>
    </source>
</evidence>
<dbReference type="SUPFAM" id="SSF52540">
    <property type="entry name" value="P-loop containing nucleoside triphosphate hydrolases"/>
    <property type="match status" value="2"/>
</dbReference>
<evidence type="ECO:0000256" key="4">
    <source>
        <dbReference type="ARBA" id="ARBA00022737"/>
    </source>
</evidence>
<dbReference type="InterPro" id="IPR005225">
    <property type="entry name" value="Small_GTP-bd"/>
</dbReference>
<protein>
    <recommendedName>
        <fullName evidence="2 8">GTPase Der</fullName>
    </recommendedName>
    <alternativeName>
        <fullName evidence="7 8">GTP-binding protein EngA</fullName>
    </alternativeName>
</protein>
<dbReference type="PANTHER" id="PTHR43834">
    <property type="entry name" value="GTPASE DER"/>
    <property type="match status" value="1"/>
</dbReference>
<dbReference type="CDD" id="cd01895">
    <property type="entry name" value="EngA2"/>
    <property type="match status" value="1"/>
</dbReference>
<dbReference type="GO" id="GO:0043022">
    <property type="term" value="F:ribosome binding"/>
    <property type="evidence" value="ECO:0007669"/>
    <property type="project" value="TreeGrafter"/>
</dbReference>
<dbReference type="STRING" id="915471.SAMN05216201_101248"/>
<dbReference type="Pfam" id="PF14714">
    <property type="entry name" value="KH_dom-like"/>
    <property type="match status" value="1"/>
</dbReference>
<evidence type="ECO:0000256" key="2">
    <source>
        <dbReference type="ARBA" id="ARBA00020953"/>
    </source>
</evidence>
<dbReference type="InterPro" id="IPR027417">
    <property type="entry name" value="P-loop_NTPase"/>
</dbReference>
<comment type="subunit">
    <text evidence="8">Associates with the 50S ribosomal subunit.</text>
</comment>
<dbReference type="FunFam" id="3.30.300.20:FF:000004">
    <property type="entry name" value="GTPase Der"/>
    <property type="match status" value="1"/>
</dbReference>
<dbReference type="Proteomes" id="UP000242930">
    <property type="component" value="Unassembled WGS sequence"/>
</dbReference>
<dbReference type="RefSeq" id="WP_090305647.1">
    <property type="nucleotide sequence ID" value="NZ_FNZE01000001.1"/>
</dbReference>
<evidence type="ECO:0000313" key="13">
    <source>
        <dbReference type="EMBL" id="SEI61984.1"/>
    </source>
</evidence>
<evidence type="ECO:0000256" key="1">
    <source>
        <dbReference type="ARBA" id="ARBA00008279"/>
    </source>
</evidence>
<dbReference type="InterPro" id="IPR015946">
    <property type="entry name" value="KH_dom-like_a/b"/>
</dbReference>
<feature type="binding site" evidence="8">
    <location>
        <begin position="257"/>
        <end position="261"/>
    </location>
    <ligand>
        <name>GTP</name>
        <dbReference type="ChEBI" id="CHEBI:37565"/>
        <label>2</label>
    </ligand>
</feature>
<feature type="region of interest" description="Disordered" evidence="11">
    <location>
        <begin position="165"/>
        <end position="196"/>
    </location>
</feature>
<dbReference type="PIRSF" id="PIRSF006485">
    <property type="entry name" value="GTP-binding_EngA"/>
    <property type="match status" value="1"/>
</dbReference>
<evidence type="ECO:0000259" key="12">
    <source>
        <dbReference type="PROSITE" id="PS51712"/>
    </source>
</evidence>
<dbReference type="PRINTS" id="PR00326">
    <property type="entry name" value="GTP1OBG"/>
</dbReference>
<dbReference type="FunFam" id="3.40.50.300:FF:000040">
    <property type="entry name" value="GTPase Der"/>
    <property type="match status" value="1"/>
</dbReference>
<reference evidence="14" key="1">
    <citation type="submission" date="2016-10" db="EMBL/GenBank/DDBJ databases">
        <authorList>
            <person name="Varghese N."/>
            <person name="Submissions S."/>
        </authorList>
    </citation>
    <scope>NUCLEOTIDE SEQUENCE [LARGE SCALE GENOMIC DNA]</scope>
    <source>
        <strain evidence="14">LMG 25967</strain>
    </source>
</reference>
<keyword evidence="6 8" id="KW-0342">GTP-binding</keyword>
<evidence type="ECO:0000256" key="7">
    <source>
        <dbReference type="ARBA" id="ARBA00032345"/>
    </source>
</evidence>
<comment type="similarity">
    <text evidence="1 8 9 10">Belongs to the TRAFAC class TrmE-Era-EngA-EngB-Septin-like GTPase superfamily. EngA (Der) GTPase family.</text>
</comment>
<keyword evidence="5 8" id="KW-0547">Nucleotide-binding</keyword>
<dbReference type="GO" id="GO:0042254">
    <property type="term" value="P:ribosome biogenesis"/>
    <property type="evidence" value="ECO:0007669"/>
    <property type="project" value="UniProtKB-KW"/>
</dbReference>
<dbReference type="InterPro" id="IPR032859">
    <property type="entry name" value="KH_dom-like"/>
</dbReference>
<dbReference type="InterPro" id="IPR006073">
    <property type="entry name" value="GTP-bd"/>
</dbReference>
<keyword evidence="4 10" id="KW-0677">Repeat</keyword>